<evidence type="ECO:0000313" key="3">
    <source>
        <dbReference type="Proteomes" id="UP000250043"/>
    </source>
</evidence>
<gene>
    <name evidence="2" type="ORF">OBBRIDRAFT_625848</name>
</gene>
<sequence length="139" mass="15292">MPAASIAFDCTMCGMICSLIAVAFCQYYLLILASVNDVNRRRTLLQNILERRRTHTFGDLDLLLAVPAAWMTWSALALFGCIIAYIWPVRRPLCNVNSSDTLFPSPSLSASIVSSILLIFGALHFIVSVVQLRALAKAT</sequence>
<feature type="transmembrane region" description="Helical" evidence="1">
    <location>
        <begin position="62"/>
        <end position="87"/>
    </location>
</feature>
<dbReference type="EMBL" id="KV722412">
    <property type="protein sequence ID" value="OCH90076.1"/>
    <property type="molecule type" value="Genomic_DNA"/>
</dbReference>
<organism evidence="2 3">
    <name type="scientific">Obba rivulosa</name>
    <dbReference type="NCBI Taxonomy" id="1052685"/>
    <lineage>
        <taxon>Eukaryota</taxon>
        <taxon>Fungi</taxon>
        <taxon>Dikarya</taxon>
        <taxon>Basidiomycota</taxon>
        <taxon>Agaricomycotina</taxon>
        <taxon>Agaricomycetes</taxon>
        <taxon>Polyporales</taxon>
        <taxon>Gelatoporiaceae</taxon>
        <taxon>Obba</taxon>
    </lineage>
</organism>
<evidence type="ECO:0000313" key="2">
    <source>
        <dbReference type="EMBL" id="OCH90076.1"/>
    </source>
</evidence>
<keyword evidence="1" id="KW-0472">Membrane</keyword>
<feature type="transmembrane region" description="Helical" evidence="1">
    <location>
        <begin position="6"/>
        <end position="32"/>
    </location>
</feature>
<name>A0A8E2ASC2_9APHY</name>
<proteinExistence type="predicted"/>
<feature type="transmembrane region" description="Helical" evidence="1">
    <location>
        <begin position="107"/>
        <end position="130"/>
    </location>
</feature>
<accession>A0A8E2ASC2</accession>
<dbReference type="Proteomes" id="UP000250043">
    <property type="component" value="Unassembled WGS sequence"/>
</dbReference>
<evidence type="ECO:0000256" key="1">
    <source>
        <dbReference type="SAM" id="Phobius"/>
    </source>
</evidence>
<reference evidence="2 3" key="1">
    <citation type="submission" date="2016-07" db="EMBL/GenBank/DDBJ databases">
        <title>Draft genome of the white-rot fungus Obba rivulosa 3A-2.</title>
        <authorList>
            <consortium name="DOE Joint Genome Institute"/>
            <person name="Miettinen O."/>
            <person name="Riley R."/>
            <person name="Acob R."/>
            <person name="Barry K."/>
            <person name="Cullen D."/>
            <person name="De Vries R."/>
            <person name="Hainaut M."/>
            <person name="Hatakka A."/>
            <person name="Henrissat B."/>
            <person name="Hilden K."/>
            <person name="Kuo R."/>
            <person name="Labutti K."/>
            <person name="Lipzen A."/>
            <person name="Makela M.R."/>
            <person name="Sandor L."/>
            <person name="Spatafora J.W."/>
            <person name="Grigoriev I.V."/>
            <person name="Hibbett D.S."/>
        </authorList>
    </citation>
    <scope>NUCLEOTIDE SEQUENCE [LARGE SCALE GENOMIC DNA]</scope>
    <source>
        <strain evidence="2 3">3A-2</strain>
    </source>
</reference>
<keyword evidence="1" id="KW-1133">Transmembrane helix</keyword>
<dbReference type="AlphaFoldDB" id="A0A8E2ASC2"/>
<keyword evidence="3" id="KW-1185">Reference proteome</keyword>
<keyword evidence="1" id="KW-0812">Transmembrane</keyword>
<protein>
    <submittedName>
        <fullName evidence="2">Uncharacterized protein</fullName>
    </submittedName>
</protein>